<sequence length="314" mass="34761">MAINTLQYAALFQSWLDEAMVASATSNWMETNSGKIIYIGGREVKIPKLSMDGMGDYDPDNGYVQGAVTLEYQTKEMNQDRGRKFQIDRIQSDDTDFMATAYNVIEQFQRTRVVPEIDAYRYATIAALSQAAETADGDNGRYARSLTPTTSTIYTELQADIATIQDDVGEDYPLVITMSIATGNILNTANDMTRFLDSADFKVGNLQSKVKSINSIPIIFVPSARMYNSITLNDGTTTGQTTGGFSAATGAKKINWLITTRNAPIALSKADTVRIFDPMTNQKANAWAFDYRRYHDIWIPDNRMSGVFANIAAS</sequence>
<evidence type="ECO:0000313" key="1">
    <source>
        <dbReference type="EMBL" id="SFM37711.1"/>
    </source>
</evidence>
<name>A0A1I4QC84_9FIRM</name>
<proteinExistence type="predicted"/>
<organism evidence="1 2">
    <name type="scientific">Pelosinus propionicus DSM 13327</name>
    <dbReference type="NCBI Taxonomy" id="1123291"/>
    <lineage>
        <taxon>Bacteria</taxon>
        <taxon>Bacillati</taxon>
        <taxon>Bacillota</taxon>
        <taxon>Negativicutes</taxon>
        <taxon>Selenomonadales</taxon>
        <taxon>Sporomusaceae</taxon>
        <taxon>Pelosinus</taxon>
    </lineage>
</organism>
<reference evidence="2" key="1">
    <citation type="submission" date="2016-10" db="EMBL/GenBank/DDBJ databases">
        <authorList>
            <person name="Varghese N."/>
            <person name="Submissions S."/>
        </authorList>
    </citation>
    <scope>NUCLEOTIDE SEQUENCE [LARGE SCALE GENOMIC DNA]</scope>
    <source>
        <strain evidence="2">DSM 13327</strain>
    </source>
</reference>
<accession>A0A1I4QC84</accession>
<dbReference type="Proteomes" id="UP000199520">
    <property type="component" value="Unassembled WGS sequence"/>
</dbReference>
<gene>
    <name evidence="1" type="ORF">SAMN04490355_109410</name>
</gene>
<dbReference type="RefSeq" id="WP_090944593.1">
    <property type="nucleotide sequence ID" value="NZ_FOTS01000094.1"/>
</dbReference>
<dbReference type="OrthoDB" id="9770443at2"/>
<dbReference type="EMBL" id="FOTS01000094">
    <property type="protein sequence ID" value="SFM37711.1"/>
    <property type="molecule type" value="Genomic_DNA"/>
</dbReference>
<dbReference type="AlphaFoldDB" id="A0A1I4QC84"/>
<dbReference type="STRING" id="1123291.SAMN04490355_109410"/>
<protein>
    <submittedName>
        <fullName evidence="1">Uncharacterized protein</fullName>
    </submittedName>
</protein>
<keyword evidence="2" id="KW-1185">Reference proteome</keyword>
<evidence type="ECO:0000313" key="2">
    <source>
        <dbReference type="Proteomes" id="UP000199520"/>
    </source>
</evidence>